<dbReference type="RefSeq" id="WP_359274551.1">
    <property type="nucleotide sequence ID" value="NZ_JBEZNA010000049.1"/>
</dbReference>
<feature type="transmembrane region" description="Helical" evidence="2">
    <location>
        <begin position="135"/>
        <end position="163"/>
    </location>
</feature>
<keyword evidence="4" id="KW-1185">Reference proteome</keyword>
<gene>
    <name evidence="3" type="ORF">AB0D95_20155</name>
</gene>
<evidence type="ECO:0000313" key="3">
    <source>
        <dbReference type="EMBL" id="MEU9579553.1"/>
    </source>
</evidence>
<feature type="transmembrane region" description="Helical" evidence="2">
    <location>
        <begin position="476"/>
        <end position="498"/>
    </location>
</feature>
<dbReference type="Proteomes" id="UP001551584">
    <property type="component" value="Unassembled WGS sequence"/>
</dbReference>
<keyword evidence="2" id="KW-0812">Transmembrane</keyword>
<evidence type="ECO:0000256" key="2">
    <source>
        <dbReference type="SAM" id="Phobius"/>
    </source>
</evidence>
<evidence type="ECO:0000313" key="4">
    <source>
        <dbReference type="Proteomes" id="UP001551584"/>
    </source>
</evidence>
<organism evidence="3 4">
    <name type="scientific">Streptomyces chilikensis</name>
    <dbReference type="NCBI Taxonomy" id="1194079"/>
    <lineage>
        <taxon>Bacteria</taxon>
        <taxon>Bacillati</taxon>
        <taxon>Actinomycetota</taxon>
        <taxon>Actinomycetes</taxon>
        <taxon>Kitasatosporales</taxon>
        <taxon>Streptomycetaceae</taxon>
        <taxon>Streptomyces</taxon>
    </lineage>
</organism>
<reference evidence="3 4" key="1">
    <citation type="submission" date="2024-06" db="EMBL/GenBank/DDBJ databases">
        <title>The Natural Products Discovery Center: Release of the First 8490 Sequenced Strains for Exploring Actinobacteria Biosynthetic Diversity.</title>
        <authorList>
            <person name="Kalkreuter E."/>
            <person name="Kautsar S.A."/>
            <person name="Yang D."/>
            <person name="Bader C.D."/>
            <person name="Teijaro C.N."/>
            <person name="Fluegel L."/>
            <person name="Davis C.M."/>
            <person name="Simpson J.R."/>
            <person name="Lauterbach L."/>
            <person name="Steele A.D."/>
            <person name="Gui C."/>
            <person name="Meng S."/>
            <person name="Li G."/>
            <person name="Viehrig K."/>
            <person name="Ye F."/>
            <person name="Su P."/>
            <person name="Kiefer A.F."/>
            <person name="Nichols A."/>
            <person name="Cepeda A.J."/>
            <person name="Yan W."/>
            <person name="Fan B."/>
            <person name="Jiang Y."/>
            <person name="Adhikari A."/>
            <person name="Zheng C.-J."/>
            <person name="Schuster L."/>
            <person name="Cowan T.M."/>
            <person name="Smanski M.J."/>
            <person name="Chevrette M.G."/>
            <person name="De Carvalho L.P.S."/>
            <person name="Shen B."/>
        </authorList>
    </citation>
    <scope>NUCLEOTIDE SEQUENCE [LARGE SCALE GENOMIC DNA]</scope>
    <source>
        <strain evidence="3 4">NPDC048117</strain>
    </source>
</reference>
<feature type="transmembrane region" description="Helical" evidence="2">
    <location>
        <begin position="75"/>
        <end position="102"/>
    </location>
</feature>
<feature type="transmembrane region" description="Helical" evidence="2">
    <location>
        <begin position="449"/>
        <end position="469"/>
    </location>
</feature>
<feature type="transmembrane region" description="Helical" evidence="2">
    <location>
        <begin position="258"/>
        <end position="278"/>
    </location>
</feature>
<feature type="transmembrane region" description="Helical" evidence="2">
    <location>
        <begin position="203"/>
        <end position="223"/>
    </location>
</feature>
<keyword evidence="2" id="KW-0472">Membrane</keyword>
<comment type="caution">
    <text evidence="3">The sequence shown here is derived from an EMBL/GenBank/DDBJ whole genome shotgun (WGS) entry which is preliminary data.</text>
</comment>
<protein>
    <recommendedName>
        <fullName evidence="5">ABC-2 type transport system permease protein</fullName>
    </recommendedName>
</protein>
<accession>A0ABV3ETJ9</accession>
<keyword evidence="2" id="KW-1133">Transmembrane helix</keyword>
<feature type="transmembrane region" description="Helical" evidence="2">
    <location>
        <begin position="169"/>
        <end position="191"/>
    </location>
</feature>
<evidence type="ECO:0000256" key="1">
    <source>
        <dbReference type="SAM" id="MobiDB-lite"/>
    </source>
</evidence>
<feature type="transmembrane region" description="Helical" evidence="2">
    <location>
        <begin position="518"/>
        <end position="536"/>
    </location>
</feature>
<sequence length="546" mass="54860">MSGPAPARSRERSRGRAAGSGGDRTADVRAWLGARRGAERRRRFASRLYTAVVLLGGWYGLFLAGLLAQVRSRPFAAHAAVTEAVLPAGLAAAAAAALWAAVRDALWRGPVTPPAPDVDWLLALPVRRRTVLLPWFALSAGIWAAAALLLGTAGAALLAAAGLGALGPLTAACAGGALCTALLAVASAALVQGSRRAAGAVHRAAPGAVTALALAGAQAVAAARGSRVRWLETAEMWSGPWGWAAQPVLAAAGGHAPLWPVAALLTASVTAVTLGLAVRRLDGIPAGTLRARARAADGVLAGVLASDPRVVRLATARAREPRGRGRIARWAGGLTAPRSPRPLMVWRDAVALLAAPRRTASAVALLLLAAAAAATAGGGPLATAAAALAAHGAAARLLETARLDGDDPRRAAWSPRPFEWTVTAHAVVPTAVLTAAGAGAALLTGGRPVLSFLLGAVPVTVAAALVSAYRPPTRTALLYGSPAFAGAGPALALLWHAAGPLAGVTAVTVLLGGTGGPPGVRTAACWAVSAVLLLWARRRARALVRP</sequence>
<feature type="transmembrane region" description="Helical" evidence="2">
    <location>
        <begin position="48"/>
        <end position="69"/>
    </location>
</feature>
<feature type="region of interest" description="Disordered" evidence="1">
    <location>
        <begin position="1"/>
        <end position="24"/>
    </location>
</feature>
<name>A0ABV3ETJ9_9ACTN</name>
<evidence type="ECO:0008006" key="5">
    <source>
        <dbReference type="Google" id="ProtNLM"/>
    </source>
</evidence>
<dbReference type="EMBL" id="JBEZNA010000049">
    <property type="protein sequence ID" value="MEU9579553.1"/>
    <property type="molecule type" value="Genomic_DNA"/>
</dbReference>
<proteinExistence type="predicted"/>